<dbReference type="Proteomes" id="UP000470875">
    <property type="component" value="Unassembled WGS sequence"/>
</dbReference>
<dbReference type="AlphaFoldDB" id="A0A6N7VPH9"/>
<dbReference type="GO" id="GO:0000105">
    <property type="term" value="P:L-histidine biosynthetic process"/>
    <property type="evidence" value="ECO:0007669"/>
    <property type="project" value="UniProtKB-UniRule"/>
</dbReference>
<keyword evidence="7 11" id="KW-0456">Lyase</keyword>
<dbReference type="Pfam" id="PF00117">
    <property type="entry name" value="GATase"/>
    <property type="match status" value="1"/>
</dbReference>
<evidence type="ECO:0000256" key="7">
    <source>
        <dbReference type="ARBA" id="ARBA00023239"/>
    </source>
</evidence>
<dbReference type="PROSITE" id="PS51273">
    <property type="entry name" value="GATASE_TYPE_1"/>
    <property type="match status" value="1"/>
</dbReference>
<evidence type="ECO:0000256" key="5">
    <source>
        <dbReference type="ARBA" id="ARBA00022962"/>
    </source>
</evidence>
<evidence type="ECO:0000256" key="11">
    <source>
        <dbReference type="HAMAP-Rule" id="MF_00278"/>
    </source>
</evidence>
<feature type="active site" evidence="11 12">
    <location>
        <position position="202"/>
    </location>
</feature>
<dbReference type="InterPro" id="IPR029062">
    <property type="entry name" value="Class_I_gatase-like"/>
</dbReference>
<accession>A0A6N7VPH9</accession>
<evidence type="ECO:0000313" key="15">
    <source>
        <dbReference type="Proteomes" id="UP000470875"/>
    </source>
</evidence>
<evidence type="ECO:0000256" key="6">
    <source>
        <dbReference type="ARBA" id="ARBA00023102"/>
    </source>
</evidence>
<evidence type="ECO:0000256" key="4">
    <source>
        <dbReference type="ARBA" id="ARBA00022801"/>
    </source>
</evidence>
<protein>
    <recommendedName>
        <fullName evidence="11">Imidazole glycerol phosphate synthase subunit HisH</fullName>
        <ecNumber evidence="11">4.3.2.10</ecNumber>
    </recommendedName>
    <alternativeName>
        <fullName evidence="11">IGP synthase glutaminase subunit</fullName>
        <ecNumber evidence="11">3.5.1.2</ecNumber>
    </alternativeName>
    <alternativeName>
        <fullName evidence="11">IGP synthase subunit HisH</fullName>
    </alternativeName>
    <alternativeName>
        <fullName evidence="11">ImGP synthase subunit HisH</fullName>
        <shortName evidence="11">IGPS subunit HisH</shortName>
    </alternativeName>
</protein>
<dbReference type="UniPathway" id="UPA00031">
    <property type="reaction ID" value="UER00010"/>
</dbReference>
<dbReference type="InterPro" id="IPR017926">
    <property type="entry name" value="GATASE"/>
</dbReference>
<keyword evidence="4 11" id="KW-0378">Hydrolase</keyword>
<dbReference type="EMBL" id="VULO01000002">
    <property type="protein sequence ID" value="MSS83634.1"/>
    <property type="molecule type" value="Genomic_DNA"/>
</dbReference>
<dbReference type="Gene3D" id="3.40.50.880">
    <property type="match status" value="1"/>
</dbReference>
<evidence type="ECO:0000256" key="10">
    <source>
        <dbReference type="ARBA" id="ARBA00049534"/>
    </source>
</evidence>
<organism evidence="14 15">
    <name type="scientific">Scrofimicrobium canadense</name>
    <dbReference type="NCBI Taxonomy" id="2652290"/>
    <lineage>
        <taxon>Bacteria</taxon>
        <taxon>Bacillati</taxon>
        <taxon>Actinomycetota</taxon>
        <taxon>Actinomycetes</taxon>
        <taxon>Actinomycetales</taxon>
        <taxon>Actinomycetaceae</taxon>
        <taxon>Scrofimicrobium</taxon>
    </lineage>
</organism>
<dbReference type="SUPFAM" id="SSF52317">
    <property type="entry name" value="Class I glutamine amidotransferase-like"/>
    <property type="match status" value="1"/>
</dbReference>
<dbReference type="HAMAP" id="MF_00278">
    <property type="entry name" value="HisH"/>
    <property type="match status" value="1"/>
</dbReference>
<keyword evidence="11" id="KW-0963">Cytoplasm</keyword>
<dbReference type="GO" id="GO:0004359">
    <property type="term" value="F:glutaminase activity"/>
    <property type="evidence" value="ECO:0007669"/>
    <property type="project" value="UniProtKB-EC"/>
</dbReference>
<feature type="domain" description="Glutamine amidotransferase" evidence="13">
    <location>
        <begin position="17"/>
        <end position="216"/>
    </location>
</feature>
<dbReference type="RefSeq" id="WP_154543209.1">
    <property type="nucleotide sequence ID" value="NZ_VULO01000002.1"/>
</dbReference>
<dbReference type="CDD" id="cd01748">
    <property type="entry name" value="GATase1_IGP_Synthase"/>
    <property type="match status" value="1"/>
</dbReference>
<evidence type="ECO:0000256" key="1">
    <source>
        <dbReference type="ARBA" id="ARBA00005091"/>
    </source>
</evidence>
<comment type="subcellular location">
    <subcellularLocation>
        <location evidence="11">Cytoplasm</location>
    </subcellularLocation>
</comment>
<evidence type="ECO:0000256" key="12">
    <source>
        <dbReference type="PIRSR" id="PIRSR000495-1"/>
    </source>
</evidence>
<comment type="subunit">
    <text evidence="2 11">Heterodimer of HisH and HisF.</text>
</comment>
<comment type="caution">
    <text evidence="14">The sequence shown here is derived from an EMBL/GenBank/DDBJ whole genome shotgun (WGS) entry which is preliminary data.</text>
</comment>
<keyword evidence="5 11" id="KW-0315">Glutamine amidotransferase</keyword>
<reference evidence="14 15" key="1">
    <citation type="submission" date="2019-08" db="EMBL/GenBank/DDBJ databases">
        <title>In-depth cultivation of the pig gut microbiome towards novel bacterial diversity and tailored functional studies.</title>
        <authorList>
            <person name="Wylensek D."/>
            <person name="Hitch T.C.A."/>
            <person name="Clavel T."/>
        </authorList>
    </citation>
    <scope>NUCLEOTIDE SEQUENCE [LARGE SCALE GENOMIC DNA]</scope>
    <source>
        <strain evidence="14 15">WB03_NA08</strain>
    </source>
</reference>
<evidence type="ECO:0000313" key="14">
    <source>
        <dbReference type="EMBL" id="MSS83634.1"/>
    </source>
</evidence>
<keyword evidence="15" id="KW-1185">Reference proteome</keyword>
<evidence type="ECO:0000256" key="8">
    <source>
        <dbReference type="ARBA" id="ARBA00025299"/>
    </source>
</evidence>
<keyword evidence="6 11" id="KW-0368">Histidine biosynthesis</keyword>
<evidence type="ECO:0000256" key="3">
    <source>
        <dbReference type="ARBA" id="ARBA00022605"/>
    </source>
</evidence>
<comment type="function">
    <text evidence="8 11">IGPS catalyzes the conversion of PRFAR and glutamine to IGP, AICAR and glutamate. The HisH subunit catalyzes the hydrolysis of glutamine to glutamate and ammonia as part of the synthesis of IGP and AICAR. The resulting ammonia molecule is channeled to the active site of HisF.</text>
</comment>
<dbReference type="PANTHER" id="PTHR42701">
    <property type="entry name" value="IMIDAZOLE GLYCEROL PHOSPHATE SYNTHASE SUBUNIT HISH"/>
    <property type="match status" value="1"/>
</dbReference>
<dbReference type="EC" id="3.5.1.2" evidence="11"/>
<evidence type="ECO:0000256" key="9">
    <source>
        <dbReference type="ARBA" id="ARBA00047838"/>
    </source>
</evidence>
<dbReference type="GO" id="GO:0005737">
    <property type="term" value="C:cytoplasm"/>
    <property type="evidence" value="ECO:0007669"/>
    <property type="project" value="UniProtKB-SubCell"/>
</dbReference>
<dbReference type="PIRSF" id="PIRSF000495">
    <property type="entry name" value="Amidotransf_hisH"/>
    <property type="match status" value="1"/>
</dbReference>
<sequence length="224" mass="24167">MEEILQTSRTPTMKVAVFDYGAGNVHSACHAIERAGATAILTHDAGIVAHAEAVLVPGVGAFGYVMDRFKSRGGPELVRMCLTENKPVLGICVGMQIFFEESTEKGVHSGLGILSGIVEELPAHKLPHMGWSHVQSAPESRMFTGIGDERFYFVHSYGRLAQPAVLNLAREDTVLVAEAQYSQAFIAAVESGPLWATQFHPEKSGHAGLKLLKNWLAAAGKENE</sequence>
<evidence type="ECO:0000256" key="2">
    <source>
        <dbReference type="ARBA" id="ARBA00011152"/>
    </source>
</evidence>
<evidence type="ECO:0000259" key="13">
    <source>
        <dbReference type="Pfam" id="PF00117"/>
    </source>
</evidence>
<dbReference type="GO" id="GO:0000107">
    <property type="term" value="F:imidazoleglycerol-phosphate synthase activity"/>
    <property type="evidence" value="ECO:0007669"/>
    <property type="project" value="UniProtKB-UniRule"/>
</dbReference>
<dbReference type="InterPro" id="IPR010139">
    <property type="entry name" value="Imidazole-glycPsynth_HisH"/>
</dbReference>
<gene>
    <name evidence="11 14" type="primary">hisH</name>
    <name evidence="14" type="ORF">FYJ24_02410</name>
</gene>
<feature type="active site" description="Nucleophile" evidence="11 12">
    <location>
        <position position="92"/>
    </location>
</feature>
<dbReference type="NCBIfam" id="TIGR01855">
    <property type="entry name" value="IMP_synth_hisH"/>
    <property type="match status" value="1"/>
</dbReference>
<comment type="catalytic activity">
    <reaction evidence="9 11">
        <text>5-[(5-phospho-1-deoxy-D-ribulos-1-ylimino)methylamino]-1-(5-phospho-beta-D-ribosyl)imidazole-4-carboxamide + L-glutamine = D-erythro-1-(imidazol-4-yl)glycerol 3-phosphate + 5-amino-1-(5-phospho-beta-D-ribosyl)imidazole-4-carboxamide + L-glutamate + H(+)</text>
        <dbReference type="Rhea" id="RHEA:24793"/>
        <dbReference type="ChEBI" id="CHEBI:15378"/>
        <dbReference type="ChEBI" id="CHEBI:29985"/>
        <dbReference type="ChEBI" id="CHEBI:58278"/>
        <dbReference type="ChEBI" id="CHEBI:58359"/>
        <dbReference type="ChEBI" id="CHEBI:58475"/>
        <dbReference type="ChEBI" id="CHEBI:58525"/>
        <dbReference type="EC" id="4.3.2.10"/>
    </reaction>
</comment>
<proteinExistence type="inferred from homology"/>
<comment type="catalytic activity">
    <reaction evidence="10 11">
        <text>L-glutamine + H2O = L-glutamate + NH4(+)</text>
        <dbReference type="Rhea" id="RHEA:15889"/>
        <dbReference type="ChEBI" id="CHEBI:15377"/>
        <dbReference type="ChEBI" id="CHEBI:28938"/>
        <dbReference type="ChEBI" id="CHEBI:29985"/>
        <dbReference type="ChEBI" id="CHEBI:58359"/>
        <dbReference type="EC" id="3.5.1.2"/>
    </reaction>
</comment>
<dbReference type="PANTHER" id="PTHR42701:SF1">
    <property type="entry name" value="IMIDAZOLE GLYCEROL PHOSPHATE SYNTHASE SUBUNIT HISH"/>
    <property type="match status" value="1"/>
</dbReference>
<dbReference type="GO" id="GO:0016829">
    <property type="term" value="F:lyase activity"/>
    <property type="evidence" value="ECO:0007669"/>
    <property type="project" value="UniProtKB-KW"/>
</dbReference>
<feature type="active site" evidence="11 12">
    <location>
        <position position="200"/>
    </location>
</feature>
<dbReference type="EC" id="4.3.2.10" evidence="11"/>
<comment type="pathway">
    <text evidence="1 11">Amino-acid biosynthesis; L-histidine biosynthesis; L-histidine from 5-phospho-alpha-D-ribose 1-diphosphate: step 5/9.</text>
</comment>
<name>A0A6N7VPH9_9ACTO</name>
<keyword evidence="3 11" id="KW-0028">Amino-acid biosynthesis</keyword>